<feature type="domain" description="Zorya protein ZorC EH" evidence="2">
    <location>
        <begin position="300"/>
        <end position="425"/>
    </location>
</feature>
<dbReference type="HOGENOM" id="CLU_019455_0_0_6"/>
<dbReference type="EMBL" id="AAPH01000001">
    <property type="protein sequence ID" value="EAS45755.1"/>
    <property type="molecule type" value="Genomic_DNA"/>
</dbReference>
<feature type="compositionally biased region" description="Polar residues" evidence="1">
    <location>
        <begin position="597"/>
        <end position="608"/>
    </location>
</feature>
<sequence length="685" mass="79040">MSVNKGFSFSAPKVATENSIERLSFDDFFEMSVAGDLLPAFPPRSLQQLITLVDEGRSHEISILEWLDVVENEQHWIGFNDQKVANACRAIWLAICTNDTLGNIAFFKAGLAIDGRPSTVVKPLLESMDIVRGVPGLNELDASRIDWLNAVKRKDWNALAAMCFDRLLPPRVLVKKLMLPNANTYLQHIPEYLVNCAPRSIDDNIEGWLSQCFHSLKVTRQQVVFCDALITQYLDRLYRGECKVLLEDMCLPDSDQTLWYELTDASQAKLKQTFGLSNYYELSTISRALCSERGAIALDIDEKEQKQIRSRTSFWSNYSEQFNRTRVILPQATLNYLQEDGVRLSNQVSTFSNESEDCAEVFIFELERILVVEILRGEVSETRIFKNSEWNAKRLLDGDFNCIGDIRELPQTEVHDHLIVWQYFCEKLLRTKFKIKPNANVKYFAGIPKSVSAYSHDKGLQHPDKMYLAERAEQLEQWVEIFWRHEFKTSKYGQQSGLQQKSNLYLTKAQMAKQLGNQADYELFIKKAANQGSSEAMWQLGKNMLLASRNDATQRKYGEDWIAKAASKGHLEAIETANKFRITFTPHSPLSADTPKLNVTNKSNVSKPSSKEEWDERNRERSQYLKEKYKDKKTPDNAVKVTYKKTRNYTSDDNQGLRDRAKHFSKSEWTSKNRERSQYLRKKHK</sequence>
<gene>
    <name evidence="3" type="ORF">P3TCK_05241</name>
</gene>
<dbReference type="InterPro" id="IPR028943">
    <property type="entry name" value="ZorC_EH_Signature_dom"/>
</dbReference>
<accession>Q1Z9T7</accession>
<dbReference type="Proteomes" id="UP000003789">
    <property type="component" value="Unassembled WGS sequence"/>
</dbReference>
<name>Q1Z9T7_9GAMM</name>
<comment type="caution">
    <text evidence="3">The sequence shown here is derived from an EMBL/GenBank/DDBJ whole genome shotgun (WGS) entry which is preliminary data.</text>
</comment>
<evidence type="ECO:0000313" key="4">
    <source>
        <dbReference type="Proteomes" id="UP000003789"/>
    </source>
</evidence>
<dbReference type="Pfam" id="PF15611">
    <property type="entry name" value="EH_Signature"/>
    <property type="match status" value="1"/>
</dbReference>
<feature type="compositionally biased region" description="Basic and acidic residues" evidence="1">
    <location>
        <begin position="665"/>
        <end position="678"/>
    </location>
</feature>
<evidence type="ECO:0000313" key="3">
    <source>
        <dbReference type="EMBL" id="EAS45755.1"/>
    </source>
</evidence>
<reference evidence="3 4" key="1">
    <citation type="submission" date="2006-03" db="EMBL/GenBank/DDBJ databases">
        <authorList>
            <person name="Bartlett D.H."/>
            <person name="Valle G."/>
            <person name="Lauro F.M."/>
            <person name="Vezzi A."/>
            <person name="Simonato F."/>
            <person name="Eloe E."/>
            <person name="Vitulo N."/>
            <person name="Stratton T.K."/>
            <person name="D'angelo M."/>
            <person name="Ferriera S."/>
            <person name="Johnson J."/>
            <person name="Kravitz S."/>
            <person name="Beeson K."/>
            <person name="Sutton G."/>
            <person name="Rogers Y."/>
            <person name="Friedman R."/>
            <person name="Frazier M."/>
            <person name="Venter J.C."/>
        </authorList>
    </citation>
    <scope>NUCLEOTIDE SEQUENCE [LARGE SCALE GENOMIC DNA]</scope>
    <source>
        <strain evidence="3 4">3TCK</strain>
    </source>
</reference>
<feature type="compositionally biased region" description="Basic and acidic residues" evidence="1">
    <location>
        <begin position="609"/>
        <end position="635"/>
    </location>
</feature>
<proteinExistence type="predicted"/>
<feature type="region of interest" description="Disordered" evidence="1">
    <location>
        <begin position="587"/>
        <end position="685"/>
    </location>
</feature>
<protein>
    <recommendedName>
        <fullName evidence="2">Zorya protein ZorC EH domain-containing protein</fullName>
    </recommendedName>
</protein>
<organism evidence="3 4">
    <name type="scientific">Photobacterium profundum 3TCK</name>
    <dbReference type="NCBI Taxonomy" id="314280"/>
    <lineage>
        <taxon>Bacteria</taxon>
        <taxon>Pseudomonadati</taxon>
        <taxon>Pseudomonadota</taxon>
        <taxon>Gammaproteobacteria</taxon>
        <taxon>Vibrionales</taxon>
        <taxon>Vibrionaceae</taxon>
        <taxon>Photobacterium</taxon>
    </lineage>
</organism>
<evidence type="ECO:0000256" key="1">
    <source>
        <dbReference type="SAM" id="MobiDB-lite"/>
    </source>
</evidence>
<dbReference type="RefSeq" id="WP_006229060.1">
    <property type="nucleotide sequence ID" value="NZ_CH724134.1"/>
</dbReference>
<dbReference type="AlphaFoldDB" id="Q1Z9T7"/>
<evidence type="ECO:0000259" key="2">
    <source>
        <dbReference type="Pfam" id="PF15611"/>
    </source>
</evidence>